<feature type="repeat" description="WD" evidence="3">
    <location>
        <begin position="1283"/>
        <end position="1321"/>
    </location>
</feature>
<feature type="repeat" description="WD" evidence="3">
    <location>
        <begin position="1382"/>
        <end position="1423"/>
    </location>
</feature>
<dbReference type="PROSITE" id="PS50294">
    <property type="entry name" value="WD_REPEATS_REGION"/>
    <property type="match status" value="10"/>
</dbReference>
<keyword evidence="2" id="KW-0677">Repeat</keyword>
<dbReference type="SMART" id="SM00320">
    <property type="entry name" value="WD40"/>
    <property type="match status" value="14"/>
</dbReference>
<feature type="domain" description="TIR" evidence="5">
    <location>
        <begin position="95"/>
        <end position="226"/>
    </location>
</feature>
<comment type="caution">
    <text evidence="6">The sequence shown here is derived from an EMBL/GenBank/DDBJ whole genome shotgun (WGS) entry which is preliminary data.</text>
</comment>
<accession>A0A841CWZ1</accession>
<dbReference type="InterPro" id="IPR001680">
    <property type="entry name" value="WD40_rpt"/>
</dbReference>
<feature type="repeat" description="WD" evidence="3">
    <location>
        <begin position="869"/>
        <end position="903"/>
    </location>
</feature>
<name>A0A841CWZ1_9PSEU</name>
<evidence type="ECO:0000313" key="6">
    <source>
        <dbReference type="EMBL" id="MBB5960507.1"/>
    </source>
</evidence>
<dbReference type="PROSITE" id="PS50082">
    <property type="entry name" value="WD_REPEATS_2"/>
    <property type="match status" value="13"/>
</dbReference>
<dbReference type="Pfam" id="PF13676">
    <property type="entry name" value="TIR_2"/>
    <property type="match status" value="1"/>
</dbReference>
<evidence type="ECO:0000259" key="5">
    <source>
        <dbReference type="SMART" id="SM00255"/>
    </source>
</evidence>
<dbReference type="Proteomes" id="UP000547510">
    <property type="component" value="Unassembled WGS sequence"/>
</dbReference>
<feature type="repeat" description="WD" evidence="3">
    <location>
        <begin position="1052"/>
        <end position="1085"/>
    </location>
</feature>
<reference evidence="6 7" key="1">
    <citation type="submission" date="2020-08" db="EMBL/GenBank/DDBJ databases">
        <title>Genomic Encyclopedia of Type Strains, Phase III (KMG-III): the genomes of soil and plant-associated and newly described type strains.</title>
        <authorList>
            <person name="Whitman W."/>
        </authorList>
    </citation>
    <scope>NUCLEOTIDE SEQUENCE [LARGE SCALE GENOMIC DNA]</scope>
    <source>
        <strain evidence="6 7">CECT 8640</strain>
    </source>
</reference>
<evidence type="ECO:0000256" key="4">
    <source>
        <dbReference type="SAM" id="MobiDB-lite"/>
    </source>
</evidence>
<feature type="repeat" description="WD" evidence="3">
    <location>
        <begin position="1092"/>
        <end position="1125"/>
    </location>
</feature>
<dbReference type="SUPFAM" id="SSF50978">
    <property type="entry name" value="WD40 repeat-like"/>
    <property type="match status" value="2"/>
</dbReference>
<dbReference type="InterPro" id="IPR036322">
    <property type="entry name" value="WD40_repeat_dom_sf"/>
</dbReference>
<dbReference type="PROSITE" id="PS00678">
    <property type="entry name" value="WD_REPEATS_1"/>
    <property type="match status" value="8"/>
</dbReference>
<dbReference type="GO" id="GO:0007165">
    <property type="term" value="P:signal transduction"/>
    <property type="evidence" value="ECO:0007669"/>
    <property type="project" value="InterPro"/>
</dbReference>
<dbReference type="InterPro" id="IPR011047">
    <property type="entry name" value="Quinoprotein_ADH-like_sf"/>
</dbReference>
<sequence>MSFLLHALGVASDAIPGLLGGRGRALLLAEQRTRDGQLVSVDTRTRRASGRFDGSRTGFIDVPWICIVRIDAVIIGWSRCIVPVPYRARSGGIVMARVFVSYAHQDLDRAQKVVAWLREEGHDVFMDRDRQDGIVGGEPWKPRLYRQLRQADAVVCVVTRAFVASRWCSGEVWIADALLCPLVPLLFEPRVDPPLVGSSVHHIDCTADLDVAPDELLRALYALDRRGRTRWREGRNPFPGLEAFTAELSDLFFGRSDEGRELAGRVRAVAAGGILAVIGPSGCGKSSLVRAKLLPHMGSDLDWVVLPPWMPGDDPLYALASAVVSGAAAIGLEWSHAQVLERLETASGLRRVVDDLLRADGQARHVLITVDQAEELFTQTMDEGLRGRLALLLKEAVAGAAQVVLTLRSIFLDDLRMLPGLVEVPLDVYALAPLSAEMLRLAIEEPARIAGLKIDAELVANLVGDTGSGEALPLLAFTLQQLADGLSRGDTISAERYAGLGGVRGALSQRADAAHRAAVAHSGLDERQVLSALVWLTALDDTGRRTRRRVDYSGLPDATRTAMDAFVDHRLLTTTRDRNGTWIAVAHEALLTAWPPLDEAISEHTVVLHTIRSVERAAEEWIYAGRADHFLWDEGKRFTATLDRLSLDAGDLSGSPHVAGLTWNAQNFLLTCLDRVRVRTRHERRRRRSRWTALVLVSTIVVVAVTTAVLRDQQAKLQRDIATARRLVAQAEVARNTSPELALRLGIAAHSLNPDDEVNESLVDTLARTSYTRRITGFKGPVVDVEFRHNTSTLAMGVSANENTVALWDVGSVPEVRPLAPPLDGHRQPVRQTAFSPDGNTLATASADHTVRLWDTGDPTTPRPRTAPLDVHEGSVNAVAFRPDGRVLATASHDKTVVLWDVNEPDHPKPLKTLVGHTNGVETASFSADGRLLATGGRDGTVILWDTTDPTRAEAIKTLTAHKGARVTSATFAPTGRTLATGGIDQTVILWDLADPSAPRQWSPPVTAHEHAIDAITFSPDARTLATGSMDTTVVLWDVTDPSLPRQLGEPLVGHTNVVSDIAFASDGHTLATSSWDDSVILWDIANAVEPLDGHAGAVNTVAFNRSGSLLATASSDKTVVLWDVAIPSRPRRSARLTDFTGAVVSLAFSPDGNTLVTASRDNSVILWDVTEAARPERLGAPLAGHRWSVGNLAFSPDGDLLATAGADAPESVAGNHSIVVWDVTTPATPRQLSPPLRGHANFINAIAFKPDSRTLASADASGVLFLWDVTDPTAFRQLGPPFKSYSGLVTSLAFGDTLATGGWNGAVVLWDVSDPNQTRELGRAPTGHINSADDLAWWPNTVESVAFDATGRTLAAASEEGTITLWNTSDPTRPHTLGTALKFHRKAVNTVAFHDGRPRLATGGADRSVVLWDLTKFNDLRDHAVDRACERAGRGLTIDEWRRYVGTEPGYRRDRCAD</sequence>
<gene>
    <name evidence="6" type="ORF">FHS29_007131</name>
</gene>
<dbReference type="PANTHER" id="PTHR22847">
    <property type="entry name" value="WD40 REPEAT PROTEIN"/>
    <property type="match status" value="1"/>
</dbReference>
<dbReference type="CDD" id="cd00200">
    <property type="entry name" value="WD40"/>
    <property type="match status" value="2"/>
</dbReference>
<dbReference type="PRINTS" id="PR00320">
    <property type="entry name" value="GPROTEINBRPT"/>
</dbReference>
<dbReference type="InterPro" id="IPR020472">
    <property type="entry name" value="WD40_PAC1"/>
</dbReference>
<dbReference type="Gene3D" id="2.130.10.10">
    <property type="entry name" value="YVTN repeat-like/Quinoprotein amine dehydrogenase"/>
    <property type="match status" value="6"/>
</dbReference>
<dbReference type="SUPFAM" id="SSF50998">
    <property type="entry name" value="Quinoprotein alcohol dehydrogenase-like"/>
    <property type="match status" value="1"/>
</dbReference>
<dbReference type="SUPFAM" id="SSF52200">
    <property type="entry name" value="Toll/Interleukin receptor TIR domain"/>
    <property type="match status" value="1"/>
</dbReference>
<dbReference type="Gene3D" id="3.40.50.10140">
    <property type="entry name" value="Toll/interleukin-1 receptor homology (TIR) domain"/>
    <property type="match status" value="1"/>
</dbReference>
<feature type="repeat" description="WD" evidence="3">
    <location>
        <begin position="1137"/>
        <end position="1178"/>
    </location>
</feature>
<dbReference type="SUPFAM" id="SSF52540">
    <property type="entry name" value="P-loop containing nucleoside triphosphate hydrolases"/>
    <property type="match status" value="1"/>
</dbReference>
<dbReference type="InterPro" id="IPR019775">
    <property type="entry name" value="WD40_repeat_CS"/>
</dbReference>
<dbReference type="PANTHER" id="PTHR22847:SF637">
    <property type="entry name" value="WD REPEAT DOMAIN 5B"/>
    <property type="match status" value="1"/>
</dbReference>
<dbReference type="InterPro" id="IPR049052">
    <property type="entry name" value="nSTAND1"/>
</dbReference>
<protein>
    <submittedName>
        <fullName evidence="6">WD40 repeat protein</fullName>
    </submittedName>
</protein>
<feature type="compositionally biased region" description="Polar residues" evidence="4">
    <location>
        <begin position="830"/>
        <end position="842"/>
    </location>
</feature>
<evidence type="ECO:0000313" key="7">
    <source>
        <dbReference type="Proteomes" id="UP000547510"/>
    </source>
</evidence>
<dbReference type="SMART" id="SM00255">
    <property type="entry name" value="TIR"/>
    <property type="match status" value="1"/>
</dbReference>
<evidence type="ECO:0000256" key="2">
    <source>
        <dbReference type="ARBA" id="ARBA00022737"/>
    </source>
</evidence>
<evidence type="ECO:0000256" key="1">
    <source>
        <dbReference type="ARBA" id="ARBA00022574"/>
    </source>
</evidence>
<dbReference type="EMBL" id="JACHJN010000016">
    <property type="protein sequence ID" value="MBB5960507.1"/>
    <property type="molecule type" value="Genomic_DNA"/>
</dbReference>
<feature type="repeat" description="WD" evidence="3">
    <location>
        <begin position="914"/>
        <end position="955"/>
    </location>
</feature>
<feature type="repeat" description="WD" evidence="3">
    <location>
        <begin position="823"/>
        <end position="855"/>
    </location>
</feature>
<keyword evidence="7" id="KW-1185">Reference proteome</keyword>
<keyword evidence="1 3" id="KW-0853">WD repeat</keyword>
<feature type="repeat" description="WD" evidence="3">
    <location>
        <begin position="1183"/>
        <end position="1208"/>
    </location>
</feature>
<feature type="repeat" description="WD" evidence="3">
    <location>
        <begin position="1237"/>
        <end position="1278"/>
    </location>
</feature>
<feature type="repeat" description="WD" evidence="3">
    <location>
        <begin position="1341"/>
        <end position="1377"/>
    </location>
</feature>
<proteinExistence type="predicted"/>
<evidence type="ECO:0000256" key="3">
    <source>
        <dbReference type="PROSITE-ProRule" id="PRU00221"/>
    </source>
</evidence>
<dbReference type="RefSeq" id="WP_184698753.1">
    <property type="nucleotide sequence ID" value="NZ_JACHJN010000016.1"/>
</dbReference>
<feature type="repeat" description="WD" evidence="3">
    <location>
        <begin position="967"/>
        <end position="1001"/>
    </location>
</feature>
<dbReference type="InterPro" id="IPR015943">
    <property type="entry name" value="WD40/YVTN_repeat-like_dom_sf"/>
</dbReference>
<organism evidence="6 7">
    <name type="scientific">Saccharothrix tamanrassetensis</name>
    <dbReference type="NCBI Taxonomy" id="1051531"/>
    <lineage>
        <taxon>Bacteria</taxon>
        <taxon>Bacillati</taxon>
        <taxon>Actinomycetota</taxon>
        <taxon>Actinomycetes</taxon>
        <taxon>Pseudonocardiales</taxon>
        <taxon>Pseudonocardiaceae</taxon>
        <taxon>Saccharothrix</taxon>
    </lineage>
</organism>
<dbReference type="InterPro" id="IPR000157">
    <property type="entry name" value="TIR_dom"/>
</dbReference>
<dbReference type="InterPro" id="IPR027417">
    <property type="entry name" value="P-loop_NTPase"/>
</dbReference>
<dbReference type="Pfam" id="PF00400">
    <property type="entry name" value="WD40"/>
    <property type="match status" value="12"/>
</dbReference>
<feature type="region of interest" description="Disordered" evidence="4">
    <location>
        <begin position="821"/>
        <end position="842"/>
    </location>
</feature>
<dbReference type="Pfam" id="PF20703">
    <property type="entry name" value="nSTAND1"/>
    <property type="match status" value="1"/>
</dbReference>
<feature type="repeat" description="WD" evidence="3">
    <location>
        <begin position="1006"/>
        <end position="1047"/>
    </location>
</feature>
<dbReference type="InterPro" id="IPR035897">
    <property type="entry name" value="Toll_tir_struct_dom_sf"/>
</dbReference>